<feature type="domain" description="Exoribonuclease phosphorolytic" evidence="9">
    <location>
        <begin position="187"/>
        <end position="253"/>
    </location>
</feature>
<comment type="function">
    <text evidence="7">Phosphorolytic 3'-5' exoribonuclease that plays an important role in tRNA 3'-end maturation. Removes nucleotide residues following the 3'-CCA terminus of tRNAs; can also add nucleotides to the ends of RNA molecules by using nucleoside diphosphates as substrates, but this may not be physiologically important. Probably plays a role in initiation of 16S rRNA degradation (leading to ribosome degradation) during starvation.</text>
</comment>
<dbReference type="InterPro" id="IPR020568">
    <property type="entry name" value="Ribosomal_Su5_D2-typ_SF"/>
</dbReference>
<dbReference type="InterPro" id="IPR036345">
    <property type="entry name" value="ExoRNase_PH_dom2_sf"/>
</dbReference>
<comment type="subunit">
    <text evidence="7">Homohexameric ring arranged as a trimer of dimers.</text>
</comment>
<comment type="similarity">
    <text evidence="1 7">Belongs to the RNase PH family.</text>
</comment>
<dbReference type="EMBL" id="BDGE01000036">
    <property type="protein sequence ID" value="GBE92383.1"/>
    <property type="molecule type" value="Genomic_DNA"/>
</dbReference>
<keyword evidence="5 7" id="KW-0548">Nucleotidyltransferase</keyword>
<dbReference type="Pfam" id="PF01138">
    <property type="entry name" value="RNase_PH"/>
    <property type="match status" value="1"/>
</dbReference>
<dbReference type="Pfam" id="PF03725">
    <property type="entry name" value="RNase_PH_C"/>
    <property type="match status" value="1"/>
</dbReference>
<dbReference type="GO" id="GO:0031125">
    <property type="term" value="P:rRNA 3'-end processing"/>
    <property type="evidence" value="ECO:0007669"/>
    <property type="project" value="UniProtKB-ARBA"/>
</dbReference>
<dbReference type="Gene3D" id="3.30.230.70">
    <property type="entry name" value="GHMP Kinase, N-terminal domain"/>
    <property type="match status" value="1"/>
</dbReference>
<dbReference type="FunFam" id="3.30.230.70:FF:000003">
    <property type="entry name" value="Ribonuclease PH"/>
    <property type="match status" value="1"/>
</dbReference>
<keyword evidence="3 7" id="KW-0820">tRNA-binding</keyword>
<sequence length="274" mass="30198">MLNQKAKKQNFTLHTSRSILDENCEANPMVWQRPDGRQPYELRPVSFQSGFTRFAPGSVLARCGDTQVLCNVTVTEGVPRFLAGSGKGWLTAEYRMLPAATQQRQERELLKLSGRTQEIQRLIGRSLRATIDFEALGERTITVDADVLQADAGTRTTAITGGFVALAQAISQLLQRGVLERSPLSGQVAAISVGLLQGEPYLDLNYPEDVAATVDFNVVMDHHLGIIEVQGTAEEGSFSRTQLNQLLDFAEKGIQELLIAQREAIPGWENLFEV</sequence>
<dbReference type="HAMAP" id="MF_00564">
    <property type="entry name" value="RNase_PH"/>
    <property type="match status" value="1"/>
</dbReference>
<comment type="caution">
    <text evidence="10">The sequence shown here is derived from an EMBL/GenBank/DDBJ whole genome shotgun (WGS) entry which is preliminary data.</text>
</comment>
<dbReference type="PANTHER" id="PTHR11953">
    <property type="entry name" value="EXOSOME COMPLEX COMPONENT"/>
    <property type="match status" value="1"/>
</dbReference>
<dbReference type="InterPro" id="IPR002381">
    <property type="entry name" value="RNase_PH_bac-type"/>
</dbReference>
<dbReference type="InterPro" id="IPR050080">
    <property type="entry name" value="RNase_PH"/>
</dbReference>
<keyword evidence="7" id="KW-0808">Transferase</keyword>
<keyword evidence="6" id="KW-0694">RNA-binding</keyword>
<dbReference type="GO" id="GO:0016075">
    <property type="term" value="P:rRNA catabolic process"/>
    <property type="evidence" value="ECO:0007669"/>
    <property type="project" value="UniProtKB-UniRule"/>
</dbReference>
<feature type="binding site" evidence="7">
    <location>
        <begin position="153"/>
        <end position="155"/>
    </location>
    <ligand>
        <name>phosphate</name>
        <dbReference type="ChEBI" id="CHEBI:43474"/>
        <note>substrate</note>
    </ligand>
</feature>
<evidence type="ECO:0000256" key="5">
    <source>
        <dbReference type="ARBA" id="ARBA00022695"/>
    </source>
</evidence>
<proteinExistence type="inferred from homology"/>
<comment type="catalytic activity">
    <reaction evidence="7">
        <text>tRNA(n+1) + phosphate = tRNA(n) + a ribonucleoside 5'-diphosphate</text>
        <dbReference type="Rhea" id="RHEA:10628"/>
        <dbReference type="Rhea" id="RHEA-COMP:17343"/>
        <dbReference type="Rhea" id="RHEA-COMP:17344"/>
        <dbReference type="ChEBI" id="CHEBI:43474"/>
        <dbReference type="ChEBI" id="CHEBI:57930"/>
        <dbReference type="ChEBI" id="CHEBI:173114"/>
        <dbReference type="EC" id="2.7.7.56"/>
    </reaction>
</comment>
<reference evidence="11" key="1">
    <citation type="journal article" date="2018" name="Genome Announc.">
        <title>Draft Genome Sequence of the Nitrogen-Fixing and Hormogonia-Inducing Cyanobacterium Nostoc cycadae Strain WK-1, Isolated from the Coralloid Roots of Cycas revoluta.</title>
        <authorList>
            <person name="Kanesaki Y."/>
            <person name="Hirose M."/>
            <person name="Hirose Y."/>
            <person name="Fujisawa T."/>
            <person name="Nakamura Y."/>
            <person name="Watanabe S."/>
            <person name="Matsunaga S."/>
            <person name="Uchida H."/>
            <person name="Murakami A."/>
        </authorList>
    </citation>
    <scope>NUCLEOTIDE SEQUENCE [LARGE SCALE GENOMIC DNA]</scope>
    <source>
        <strain evidence="11">WK-1</strain>
    </source>
</reference>
<dbReference type="Proteomes" id="UP000236527">
    <property type="component" value="Unassembled WGS sequence"/>
</dbReference>
<keyword evidence="4 7" id="KW-0819">tRNA processing</keyword>
<evidence type="ECO:0000256" key="3">
    <source>
        <dbReference type="ARBA" id="ARBA00022555"/>
    </source>
</evidence>
<evidence type="ECO:0000313" key="11">
    <source>
        <dbReference type="Proteomes" id="UP000236527"/>
    </source>
</evidence>
<dbReference type="InterPro" id="IPR015847">
    <property type="entry name" value="ExoRNase_PH_dom2"/>
</dbReference>
<evidence type="ECO:0000259" key="9">
    <source>
        <dbReference type="Pfam" id="PF03725"/>
    </source>
</evidence>
<dbReference type="CDD" id="cd11362">
    <property type="entry name" value="RNase_PH_bact"/>
    <property type="match status" value="1"/>
</dbReference>
<dbReference type="GO" id="GO:0000175">
    <property type="term" value="F:3'-5'-RNA exonuclease activity"/>
    <property type="evidence" value="ECO:0007669"/>
    <property type="project" value="UniProtKB-UniRule"/>
</dbReference>
<evidence type="ECO:0000259" key="8">
    <source>
        <dbReference type="Pfam" id="PF01138"/>
    </source>
</evidence>
<evidence type="ECO:0000313" key="10">
    <source>
        <dbReference type="EMBL" id="GBE92383.1"/>
    </source>
</evidence>
<name>A0A2H6LGS7_9NOSO</name>
<evidence type="ECO:0000256" key="7">
    <source>
        <dbReference type="HAMAP-Rule" id="MF_00564"/>
    </source>
</evidence>
<dbReference type="NCBIfam" id="TIGR01966">
    <property type="entry name" value="RNasePH"/>
    <property type="match status" value="1"/>
</dbReference>
<organism evidence="10 11">
    <name type="scientific">Nostoc cycadae WK-1</name>
    <dbReference type="NCBI Taxonomy" id="1861711"/>
    <lineage>
        <taxon>Bacteria</taxon>
        <taxon>Bacillati</taxon>
        <taxon>Cyanobacteriota</taxon>
        <taxon>Cyanophyceae</taxon>
        <taxon>Nostocales</taxon>
        <taxon>Nostocaceae</taxon>
        <taxon>Nostoc</taxon>
    </lineage>
</organism>
<evidence type="ECO:0000256" key="4">
    <source>
        <dbReference type="ARBA" id="ARBA00022694"/>
    </source>
</evidence>
<dbReference type="PANTHER" id="PTHR11953:SF0">
    <property type="entry name" value="EXOSOME COMPLEX COMPONENT RRP41"/>
    <property type="match status" value="1"/>
</dbReference>
<dbReference type="InterPro" id="IPR018336">
    <property type="entry name" value="RNase_PH_CS"/>
</dbReference>
<feature type="binding site" evidence="7">
    <location>
        <position position="115"/>
    </location>
    <ligand>
        <name>phosphate</name>
        <dbReference type="ChEBI" id="CHEBI:43474"/>
        <note>substrate</note>
    </ligand>
</feature>
<dbReference type="SUPFAM" id="SSF54211">
    <property type="entry name" value="Ribosomal protein S5 domain 2-like"/>
    <property type="match status" value="1"/>
</dbReference>
<dbReference type="AlphaFoldDB" id="A0A2H6LGS7"/>
<dbReference type="GO" id="GO:0000049">
    <property type="term" value="F:tRNA binding"/>
    <property type="evidence" value="ECO:0007669"/>
    <property type="project" value="UniProtKB-UniRule"/>
</dbReference>
<dbReference type="SUPFAM" id="SSF55666">
    <property type="entry name" value="Ribonuclease PH domain 2-like"/>
    <property type="match status" value="1"/>
</dbReference>
<keyword evidence="2 7" id="KW-0698">rRNA processing</keyword>
<dbReference type="GO" id="GO:0009022">
    <property type="term" value="F:tRNA nucleotidyltransferase activity"/>
    <property type="evidence" value="ECO:0007669"/>
    <property type="project" value="UniProtKB-UniRule"/>
</dbReference>
<feature type="domain" description="Exoribonuclease phosphorolytic" evidence="8">
    <location>
        <begin position="41"/>
        <end position="169"/>
    </location>
</feature>
<dbReference type="EC" id="2.7.7.56" evidence="7"/>
<dbReference type="InterPro" id="IPR001247">
    <property type="entry name" value="ExoRNase_PH_dom1"/>
</dbReference>
<accession>A0A2H6LGS7</accession>
<evidence type="ECO:0000256" key="1">
    <source>
        <dbReference type="ARBA" id="ARBA00006678"/>
    </source>
</evidence>
<evidence type="ECO:0000256" key="6">
    <source>
        <dbReference type="ARBA" id="ARBA00022884"/>
    </source>
</evidence>
<dbReference type="GO" id="GO:0008033">
    <property type="term" value="P:tRNA processing"/>
    <property type="evidence" value="ECO:0007669"/>
    <property type="project" value="UniProtKB-UniRule"/>
</dbReference>
<keyword evidence="11" id="KW-1185">Reference proteome</keyword>
<dbReference type="PROSITE" id="PS01277">
    <property type="entry name" value="RIBONUCLEASE_PH"/>
    <property type="match status" value="1"/>
</dbReference>
<dbReference type="InterPro" id="IPR027408">
    <property type="entry name" value="PNPase/RNase_PH_dom_sf"/>
</dbReference>
<gene>
    <name evidence="7" type="primary">rph</name>
    <name evidence="10" type="ORF">NCWK1_2138</name>
</gene>
<evidence type="ECO:0000256" key="2">
    <source>
        <dbReference type="ARBA" id="ARBA00022552"/>
    </source>
</evidence>
<protein>
    <recommendedName>
        <fullName evidence="7">Ribonuclease PH</fullName>
        <shortName evidence="7">RNase PH</shortName>
        <ecNumber evidence="7">2.7.7.56</ecNumber>
    </recommendedName>
    <alternativeName>
        <fullName evidence="7">tRNA nucleotidyltransferase</fullName>
    </alternativeName>
</protein>